<organism evidence="2 3">
    <name type="scientific">Colletotrichum zoysiae</name>
    <dbReference type="NCBI Taxonomy" id="1216348"/>
    <lineage>
        <taxon>Eukaryota</taxon>
        <taxon>Fungi</taxon>
        <taxon>Dikarya</taxon>
        <taxon>Ascomycota</taxon>
        <taxon>Pezizomycotina</taxon>
        <taxon>Sordariomycetes</taxon>
        <taxon>Hypocreomycetidae</taxon>
        <taxon>Glomerellales</taxon>
        <taxon>Glomerellaceae</taxon>
        <taxon>Colletotrichum</taxon>
        <taxon>Colletotrichum graminicola species complex</taxon>
    </lineage>
</organism>
<feature type="compositionally biased region" description="Low complexity" evidence="1">
    <location>
        <begin position="1"/>
        <end position="11"/>
    </location>
</feature>
<feature type="region of interest" description="Disordered" evidence="1">
    <location>
        <begin position="1"/>
        <end position="25"/>
    </location>
</feature>
<dbReference type="AlphaFoldDB" id="A0AAD9M200"/>
<evidence type="ECO:0000256" key="1">
    <source>
        <dbReference type="SAM" id="MobiDB-lite"/>
    </source>
</evidence>
<sequence length="217" mass="24430">MCATHQYTTTDRQTDRQTDRHIDTGPDSLSTGILCMYAHTWRHETIPRTYLPTYLPRRKASTEQSRLPRHTLIHFQRSHVIRPHTLHTRRHIHDTHTHTHTLSLSLSLPHNLGTGRRASPTNSAQPQSRFSLHFAHRRRSRPSDLACVSAFPSVCVCVCVVRLSLQLARYRLSLCPFRQGLANATSSIMPTSLVSSPLYTQTPASTLAGSLHLSSSG</sequence>
<accession>A0AAD9M200</accession>
<keyword evidence="3" id="KW-1185">Reference proteome</keyword>
<gene>
    <name evidence="2" type="ORF">LX32DRAFT_21345</name>
</gene>
<dbReference type="Proteomes" id="UP001232148">
    <property type="component" value="Unassembled WGS sequence"/>
</dbReference>
<name>A0AAD9M200_9PEZI</name>
<feature type="compositionally biased region" description="Basic and acidic residues" evidence="1">
    <location>
        <begin position="12"/>
        <end position="24"/>
    </location>
</feature>
<evidence type="ECO:0000313" key="3">
    <source>
        <dbReference type="Proteomes" id="UP001232148"/>
    </source>
</evidence>
<dbReference type="EMBL" id="MU842915">
    <property type="protein sequence ID" value="KAK2026400.1"/>
    <property type="molecule type" value="Genomic_DNA"/>
</dbReference>
<comment type="caution">
    <text evidence="2">The sequence shown here is derived from an EMBL/GenBank/DDBJ whole genome shotgun (WGS) entry which is preliminary data.</text>
</comment>
<evidence type="ECO:0000313" key="2">
    <source>
        <dbReference type="EMBL" id="KAK2026400.1"/>
    </source>
</evidence>
<reference evidence="2" key="1">
    <citation type="submission" date="2021-06" db="EMBL/GenBank/DDBJ databases">
        <title>Comparative genomics, transcriptomics and evolutionary studies reveal genomic signatures of adaptation to plant cell wall in hemibiotrophic fungi.</title>
        <authorList>
            <consortium name="DOE Joint Genome Institute"/>
            <person name="Baroncelli R."/>
            <person name="Diaz J.F."/>
            <person name="Benocci T."/>
            <person name="Peng M."/>
            <person name="Battaglia E."/>
            <person name="Haridas S."/>
            <person name="Andreopoulos W."/>
            <person name="Labutti K."/>
            <person name="Pangilinan J."/>
            <person name="Floch G.L."/>
            <person name="Makela M.R."/>
            <person name="Henrissat B."/>
            <person name="Grigoriev I.V."/>
            <person name="Crouch J.A."/>
            <person name="De Vries R.P."/>
            <person name="Sukno S.A."/>
            <person name="Thon M.R."/>
        </authorList>
    </citation>
    <scope>NUCLEOTIDE SEQUENCE</scope>
    <source>
        <strain evidence="2">MAFF235873</strain>
    </source>
</reference>
<protein>
    <submittedName>
        <fullName evidence="2">Uncharacterized protein</fullName>
    </submittedName>
</protein>
<proteinExistence type="predicted"/>